<organism evidence="6 7">
    <name type="scientific">Tropicimonas omnivorans</name>
    <dbReference type="NCBI Taxonomy" id="3075590"/>
    <lineage>
        <taxon>Bacteria</taxon>
        <taxon>Pseudomonadati</taxon>
        <taxon>Pseudomonadota</taxon>
        <taxon>Alphaproteobacteria</taxon>
        <taxon>Rhodobacterales</taxon>
        <taxon>Roseobacteraceae</taxon>
        <taxon>Tropicimonas</taxon>
    </lineage>
</organism>
<dbReference type="Gene3D" id="3.90.1150.10">
    <property type="entry name" value="Aspartate Aminotransferase, domain 1"/>
    <property type="match status" value="1"/>
</dbReference>
<evidence type="ECO:0000256" key="3">
    <source>
        <dbReference type="ARBA" id="ARBA00011881"/>
    </source>
</evidence>
<sequence>MFFASDNTGPVHPSVLEALSAANEGYLPSYGAEDAMGRVTASLREILGAPQAEVRLVATGTAANALLLATLSRPWDTIFCHELAHIEQDECGAPEFYSDAKLTLVNGPDAKMGPEALEAAITASATGGRSVHQVQAGPVSLTNVTERGTLYTVDEVTTLAGVARAHGLPVHMDGSRFANAVAALGCAPSDLVRDLDALSLGGTKNGCMGVEAAVIFDPEKAWEFDLRRKRGAHLFSKHRYLTAQMEAYLADGLWLDLAGRANAACARLAEGLASVPDIALMHPPEANMIFFEAPRALHAALHAKGARYATMAPLDGDGAARIGARLVCDWSAREEMVDAFVEAARAG</sequence>
<evidence type="ECO:0000256" key="1">
    <source>
        <dbReference type="ARBA" id="ARBA00001933"/>
    </source>
</evidence>
<feature type="domain" description="Aromatic amino acid beta-eliminating lyase/threonine aldolase" evidence="5">
    <location>
        <begin position="3"/>
        <end position="291"/>
    </location>
</feature>
<dbReference type="PANTHER" id="PTHR48097">
    <property type="entry name" value="L-THREONINE ALDOLASE-RELATED"/>
    <property type="match status" value="1"/>
</dbReference>
<dbReference type="InterPro" id="IPR015421">
    <property type="entry name" value="PyrdxlP-dep_Trfase_major"/>
</dbReference>
<dbReference type="InterPro" id="IPR015422">
    <property type="entry name" value="PyrdxlP-dep_Trfase_small"/>
</dbReference>
<keyword evidence="7" id="KW-1185">Reference proteome</keyword>
<comment type="cofactor">
    <cofactor evidence="1">
        <name>pyridoxal 5'-phosphate</name>
        <dbReference type="ChEBI" id="CHEBI:597326"/>
    </cofactor>
</comment>
<dbReference type="InterPro" id="IPR001597">
    <property type="entry name" value="ArAA_b-elim_lyase/Thr_aldolase"/>
</dbReference>
<gene>
    <name evidence="6" type="ORF">RM543_07790</name>
</gene>
<dbReference type="GO" id="GO:0016829">
    <property type="term" value="F:lyase activity"/>
    <property type="evidence" value="ECO:0007669"/>
    <property type="project" value="UniProtKB-KW"/>
</dbReference>
<keyword evidence="6" id="KW-0456">Lyase</keyword>
<comment type="similarity">
    <text evidence="2">Belongs to the threonine aldolase family.</text>
</comment>
<evidence type="ECO:0000313" key="6">
    <source>
        <dbReference type="EMBL" id="MDT0682582.1"/>
    </source>
</evidence>
<comment type="subunit">
    <text evidence="3">Homotetramer.</text>
</comment>
<dbReference type="Gene3D" id="3.40.640.10">
    <property type="entry name" value="Type I PLP-dependent aspartate aminotransferase-like (Major domain)"/>
    <property type="match status" value="1"/>
</dbReference>
<dbReference type="EMBL" id="JAVRHL010000002">
    <property type="protein sequence ID" value="MDT0682582.1"/>
    <property type="molecule type" value="Genomic_DNA"/>
</dbReference>
<proteinExistence type="inferred from homology"/>
<dbReference type="PANTHER" id="PTHR48097:SF5">
    <property type="entry name" value="LOW SPECIFICITY L-THREONINE ALDOLASE"/>
    <property type="match status" value="1"/>
</dbReference>
<dbReference type="InterPro" id="IPR015424">
    <property type="entry name" value="PyrdxlP-dep_Trfase"/>
</dbReference>
<dbReference type="SUPFAM" id="SSF53383">
    <property type="entry name" value="PLP-dependent transferases"/>
    <property type="match status" value="1"/>
</dbReference>
<dbReference type="Pfam" id="PF01212">
    <property type="entry name" value="Beta_elim_lyase"/>
    <property type="match status" value="1"/>
</dbReference>
<evidence type="ECO:0000256" key="4">
    <source>
        <dbReference type="ARBA" id="ARBA00022898"/>
    </source>
</evidence>
<evidence type="ECO:0000313" key="7">
    <source>
        <dbReference type="Proteomes" id="UP001265259"/>
    </source>
</evidence>
<evidence type="ECO:0000256" key="2">
    <source>
        <dbReference type="ARBA" id="ARBA00006966"/>
    </source>
</evidence>
<reference evidence="6 7" key="1">
    <citation type="submission" date="2023-09" db="EMBL/GenBank/DDBJ databases">
        <authorList>
            <person name="Rey-Velasco X."/>
        </authorList>
    </citation>
    <scope>NUCLEOTIDE SEQUENCE [LARGE SCALE GENOMIC DNA]</scope>
    <source>
        <strain evidence="6 7">F158</strain>
    </source>
</reference>
<comment type="caution">
    <text evidence="6">The sequence shown here is derived from an EMBL/GenBank/DDBJ whole genome shotgun (WGS) entry which is preliminary data.</text>
</comment>
<dbReference type="RefSeq" id="WP_311690325.1">
    <property type="nucleotide sequence ID" value="NZ_JAVRHL010000002.1"/>
</dbReference>
<evidence type="ECO:0000259" key="5">
    <source>
        <dbReference type="Pfam" id="PF01212"/>
    </source>
</evidence>
<name>A0ABU3DFT5_9RHOB</name>
<accession>A0ABU3DFT5</accession>
<dbReference type="Proteomes" id="UP001265259">
    <property type="component" value="Unassembled WGS sequence"/>
</dbReference>
<keyword evidence="4" id="KW-0663">Pyridoxal phosphate</keyword>
<protein>
    <submittedName>
        <fullName evidence="6">Beta-eliminating lyase-related protein</fullName>
    </submittedName>
</protein>